<dbReference type="AlphaFoldDB" id="A0A2S8BB52"/>
<sequence>MPNMLRHEGVWEGEYRHVDRDGSLVDFHHMTTRCEFPAHGDVAYIQHNVLRWDDGRSVERSFGGAFRDGLLWWDTDRFHGHGWETMDGIVMLRLDRKDEPGVRFTEMIELSDDGRTRARTWQWFRDGVPFRRTLCDEWRVD</sequence>
<gene>
    <name evidence="1" type="ORF">CVO77_00845</name>
</gene>
<evidence type="ECO:0000313" key="2">
    <source>
        <dbReference type="Proteomes" id="UP000238954"/>
    </source>
</evidence>
<dbReference type="OrthoDB" id="457594at2"/>
<dbReference type="EMBL" id="PHFW01000001">
    <property type="protein sequence ID" value="PQM29645.1"/>
    <property type="molecule type" value="Genomic_DNA"/>
</dbReference>
<reference evidence="2" key="1">
    <citation type="submission" date="2017-11" db="EMBL/GenBank/DDBJ databases">
        <title>The complete genome sequence of Sphingopyxis pomeranensis sp. nov. strain WS5A3p.</title>
        <authorList>
            <person name="Kaminski M.A."/>
        </authorList>
    </citation>
    <scope>NUCLEOTIDE SEQUENCE [LARGE SCALE GENOMIC DNA]</scope>
    <source>
        <strain evidence="2">WS5A3p</strain>
    </source>
</reference>
<evidence type="ECO:0000313" key="1">
    <source>
        <dbReference type="EMBL" id="PQM29645.1"/>
    </source>
</evidence>
<accession>A0A2S8BB52</accession>
<protein>
    <recommendedName>
        <fullName evidence="3">DUF3598 domain-containing protein</fullName>
    </recommendedName>
</protein>
<dbReference type="RefSeq" id="WP_106000543.1">
    <property type="nucleotide sequence ID" value="NZ_CM009578.1"/>
</dbReference>
<evidence type="ECO:0008006" key="3">
    <source>
        <dbReference type="Google" id="ProtNLM"/>
    </source>
</evidence>
<organism evidence="1 2">
    <name type="scientific">Sphingopyxis lindanitolerans</name>
    <dbReference type="NCBI Taxonomy" id="2054227"/>
    <lineage>
        <taxon>Bacteria</taxon>
        <taxon>Pseudomonadati</taxon>
        <taxon>Pseudomonadota</taxon>
        <taxon>Alphaproteobacteria</taxon>
        <taxon>Sphingomonadales</taxon>
        <taxon>Sphingomonadaceae</taxon>
        <taxon>Sphingopyxis</taxon>
    </lineage>
</organism>
<comment type="caution">
    <text evidence="1">The sequence shown here is derived from an EMBL/GenBank/DDBJ whole genome shotgun (WGS) entry which is preliminary data.</text>
</comment>
<name>A0A2S8BB52_9SPHN</name>
<proteinExistence type="predicted"/>
<keyword evidence="2" id="KW-1185">Reference proteome</keyword>
<dbReference type="Proteomes" id="UP000238954">
    <property type="component" value="Chromosome"/>
</dbReference>